<dbReference type="CDD" id="cd20736">
    <property type="entry name" value="PoNe_Nuclease"/>
    <property type="match status" value="1"/>
</dbReference>
<dbReference type="InterPro" id="IPR011335">
    <property type="entry name" value="Restrct_endonuc-II-like"/>
</dbReference>
<dbReference type="HAMAP" id="MF_00048">
    <property type="entry name" value="UPF0102"/>
    <property type="match status" value="1"/>
</dbReference>
<dbReference type="InterPro" id="IPR003509">
    <property type="entry name" value="UPF0102_YraN-like"/>
</dbReference>
<dbReference type="EMBL" id="RFXN01000072">
    <property type="protein sequence ID" value="NBR94195.1"/>
    <property type="molecule type" value="Genomic_DNA"/>
</dbReference>
<proteinExistence type="inferred from homology"/>
<organism evidence="3 4">
    <name type="scientific">Candidatus Fonsibacter lacus</name>
    <dbReference type="NCBI Taxonomy" id="2576439"/>
    <lineage>
        <taxon>Bacteria</taxon>
        <taxon>Pseudomonadati</taxon>
        <taxon>Pseudomonadota</taxon>
        <taxon>Alphaproteobacteria</taxon>
        <taxon>Candidatus Pelagibacterales</taxon>
        <taxon>Candidatus Pelagibacterales incertae sedis</taxon>
        <taxon>Candidatus Fonsibacter</taxon>
    </lineage>
</organism>
<dbReference type="PANTHER" id="PTHR34039:SF1">
    <property type="entry name" value="UPF0102 PROTEIN YRAN"/>
    <property type="match status" value="1"/>
</dbReference>
<evidence type="ECO:0000256" key="1">
    <source>
        <dbReference type="ARBA" id="ARBA00006738"/>
    </source>
</evidence>
<dbReference type="AlphaFoldDB" id="A0A965LLA6"/>
<name>A0A965LLA6_9PROT</name>
<dbReference type="Pfam" id="PF02021">
    <property type="entry name" value="UPF0102"/>
    <property type="match status" value="1"/>
</dbReference>
<dbReference type="InterPro" id="IPR011856">
    <property type="entry name" value="tRNA_endonuc-like_dom_sf"/>
</dbReference>
<reference evidence="3" key="1">
    <citation type="submission" date="2018-10" db="EMBL/GenBank/DDBJ databases">
        <title>Iterative Subtractive Binning of Freshwater Chronoseries Metagenomes Recovers Nearly Complete Genomes from over Four Hundred Novel Species.</title>
        <authorList>
            <person name="Rodriguez-R L.M."/>
            <person name="Tsementzi D."/>
            <person name="Luo C."/>
            <person name="Konstantinidis K.T."/>
        </authorList>
    </citation>
    <scope>NUCLEOTIDE SEQUENCE</scope>
    <source>
        <strain evidence="3">WB5_2A_028</strain>
    </source>
</reference>
<dbReference type="Proteomes" id="UP000740727">
    <property type="component" value="Unassembled WGS sequence"/>
</dbReference>
<protein>
    <recommendedName>
        <fullName evidence="2">UPF0102 protein EBT44_05095</fullName>
    </recommendedName>
</protein>
<dbReference type="PANTHER" id="PTHR34039">
    <property type="entry name" value="UPF0102 PROTEIN YRAN"/>
    <property type="match status" value="1"/>
</dbReference>
<dbReference type="GO" id="GO:0003676">
    <property type="term" value="F:nucleic acid binding"/>
    <property type="evidence" value="ECO:0007669"/>
    <property type="project" value="InterPro"/>
</dbReference>
<gene>
    <name evidence="3" type="ORF">EBT44_05095</name>
</gene>
<comment type="similarity">
    <text evidence="1 2">Belongs to the UPF0102 family.</text>
</comment>
<comment type="caution">
    <text evidence="3">The sequence shown here is derived from an EMBL/GenBank/DDBJ whole genome shotgun (WGS) entry which is preliminary data.</text>
</comment>
<dbReference type="SUPFAM" id="SSF52980">
    <property type="entry name" value="Restriction endonuclease-like"/>
    <property type="match status" value="1"/>
</dbReference>
<dbReference type="Gene3D" id="3.40.1350.10">
    <property type="match status" value="1"/>
</dbReference>
<evidence type="ECO:0000313" key="4">
    <source>
        <dbReference type="Proteomes" id="UP000740727"/>
    </source>
</evidence>
<evidence type="ECO:0000256" key="2">
    <source>
        <dbReference type="HAMAP-Rule" id="MF_00048"/>
    </source>
</evidence>
<accession>A0A965LLA6</accession>
<evidence type="ECO:0000313" key="3">
    <source>
        <dbReference type="EMBL" id="NBR94195.1"/>
    </source>
</evidence>
<sequence>MPSHLSRLNQRTHRAHQLGKFGEDFAELFLLSIGYEIVERNWRGAYGEIDLIAHANSNSGSDQSEYIFVEVKARSSLQYGAPLEAITPEKYRRLYLLAREWISTHQPRSLWRIDIVTILRGTDGMTLSHHKSLSA</sequence>